<evidence type="ECO:0000313" key="3">
    <source>
        <dbReference type="Proteomes" id="UP000282084"/>
    </source>
</evidence>
<dbReference type="EMBL" id="RBXO01000001">
    <property type="protein sequence ID" value="RKT53793.1"/>
    <property type="molecule type" value="Genomic_DNA"/>
</dbReference>
<proteinExistence type="predicted"/>
<dbReference type="Proteomes" id="UP000282084">
    <property type="component" value="Unassembled WGS sequence"/>
</dbReference>
<protein>
    <recommendedName>
        <fullName evidence="4">Neutral/alkaline ceramidase-like enzyme</fullName>
    </recommendedName>
</protein>
<reference evidence="2 3" key="1">
    <citation type="submission" date="2018-10" db="EMBL/GenBank/DDBJ databases">
        <title>Sequencing the genomes of 1000 actinobacteria strains.</title>
        <authorList>
            <person name="Klenk H.-P."/>
        </authorList>
    </citation>
    <scope>NUCLEOTIDE SEQUENCE [LARGE SCALE GENOMIC DNA]</scope>
    <source>
        <strain evidence="2 3">DSM 43800</strain>
    </source>
</reference>
<keyword evidence="3" id="KW-1185">Reference proteome</keyword>
<sequence length="468" mass="50240">MAYTAGAAKVDVTPPLTIPYLGGIPRHSPYFGVHDALHARAVAFGEVGGETVIVIAVDALGINNDILGPDRDFTAEVRGAIEDATGVPPSHVLVASSHTHSSPETGDVRRLLDTPGADEWLARFAELLVSSAVLAFEDRRPVTARRGRGEVVRGTLAVNRNAWAYPDPAAAPDDPEVDVLVLEAPGWSSVLYNFANHPVYVQVQPYASADFPGVTSDFVERNVPGCRAALFLQGACGNQSPPPDPLTHQNGAGKPPFDAEYQLLPENVRDAFAHTERMGMALAAKVLEVVEAADTPVSGPVSAVSERLAVASRDLPDRAPFQREWEARRQALDDAVASGAPRAEIVRLTGQLQETEEQLVAIDRGTDPISAEVQVLRLGDVALACLPGEPFVELGFVLKQRSDDGRRVLPVGYANDYLGYLTDPEAWDRPIYEVSLGAWTRIGRFGGTELTQRAAELVDRLWDGSALG</sequence>
<evidence type="ECO:0000313" key="2">
    <source>
        <dbReference type="EMBL" id="RKT53793.1"/>
    </source>
</evidence>
<accession>A0A495VZ41</accession>
<comment type="caution">
    <text evidence="2">The sequence shown here is derived from an EMBL/GenBank/DDBJ whole genome shotgun (WGS) entry which is preliminary data.</text>
</comment>
<feature type="region of interest" description="Disordered" evidence="1">
    <location>
        <begin position="237"/>
        <end position="256"/>
    </location>
</feature>
<name>A0A495VZ41_9PSEU</name>
<organism evidence="2 3">
    <name type="scientific">Saccharothrix australiensis</name>
    <dbReference type="NCBI Taxonomy" id="2072"/>
    <lineage>
        <taxon>Bacteria</taxon>
        <taxon>Bacillati</taxon>
        <taxon>Actinomycetota</taxon>
        <taxon>Actinomycetes</taxon>
        <taxon>Pseudonocardiales</taxon>
        <taxon>Pseudonocardiaceae</taxon>
        <taxon>Saccharothrix</taxon>
    </lineage>
</organism>
<gene>
    <name evidence="2" type="ORF">C8E97_2374</name>
</gene>
<evidence type="ECO:0008006" key="4">
    <source>
        <dbReference type="Google" id="ProtNLM"/>
    </source>
</evidence>
<evidence type="ECO:0000256" key="1">
    <source>
        <dbReference type="SAM" id="MobiDB-lite"/>
    </source>
</evidence>
<dbReference type="AlphaFoldDB" id="A0A495VZ41"/>